<gene>
    <name evidence="2" type="ORF">M427DRAFT_371012</name>
</gene>
<protein>
    <submittedName>
        <fullName evidence="2">Uncharacterized protein</fullName>
    </submittedName>
</protein>
<feature type="compositionally biased region" description="Low complexity" evidence="1">
    <location>
        <begin position="116"/>
        <end position="125"/>
    </location>
</feature>
<proteinExistence type="predicted"/>
<name>A0A139A985_GONPJ</name>
<accession>A0A139A985</accession>
<evidence type="ECO:0000313" key="2">
    <source>
        <dbReference type="EMBL" id="KXS13391.1"/>
    </source>
</evidence>
<dbReference type="AlphaFoldDB" id="A0A139A985"/>
<feature type="region of interest" description="Disordered" evidence="1">
    <location>
        <begin position="112"/>
        <end position="135"/>
    </location>
</feature>
<dbReference type="EMBL" id="KQ965778">
    <property type="protein sequence ID" value="KXS13391.1"/>
    <property type="molecule type" value="Genomic_DNA"/>
</dbReference>
<evidence type="ECO:0000313" key="3">
    <source>
        <dbReference type="Proteomes" id="UP000070544"/>
    </source>
</evidence>
<reference evidence="2 3" key="1">
    <citation type="journal article" date="2015" name="Genome Biol. Evol.">
        <title>Phylogenomic analyses indicate that early fungi evolved digesting cell walls of algal ancestors of land plants.</title>
        <authorList>
            <person name="Chang Y."/>
            <person name="Wang S."/>
            <person name="Sekimoto S."/>
            <person name="Aerts A.L."/>
            <person name="Choi C."/>
            <person name="Clum A."/>
            <person name="LaButti K.M."/>
            <person name="Lindquist E.A."/>
            <person name="Yee Ngan C."/>
            <person name="Ohm R.A."/>
            <person name="Salamov A.A."/>
            <person name="Grigoriev I.V."/>
            <person name="Spatafora J.W."/>
            <person name="Berbee M.L."/>
        </authorList>
    </citation>
    <scope>NUCLEOTIDE SEQUENCE [LARGE SCALE GENOMIC DNA]</scope>
    <source>
        <strain evidence="2 3">JEL478</strain>
    </source>
</reference>
<keyword evidence="3" id="KW-1185">Reference proteome</keyword>
<sequence>MAVILVRTFWISWGYRIALRAILKSISAVDRRIHGIEWIITSTYPVLNTTRQNSALSRANSDYELEQENEQRWRSILPDWLKRKEKEDEPIRPRGKAKERSWVDTIRAPFRRRSRSASASTTPASTPTPPKPFTFSRSFSGISGRSFESAVPLPLPVTTYRPSSRSSMRAGTAAPALRVADHVSDTARALAAPAKAVMGRGFWSDVIKGRSVEADYVVVSVKVVSSPQHDG</sequence>
<evidence type="ECO:0000256" key="1">
    <source>
        <dbReference type="SAM" id="MobiDB-lite"/>
    </source>
</evidence>
<organism evidence="2 3">
    <name type="scientific">Gonapodya prolifera (strain JEL478)</name>
    <name type="common">Monoblepharis prolifera</name>
    <dbReference type="NCBI Taxonomy" id="1344416"/>
    <lineage>
        <taxon>Eukaryota</taxon>
        <taxon>Fungi</taxon>
        <taxon>Fungi incertae sedis</taxon>
        <taxon>Chytridiomycota</taxon>
        <taxon>Chytridiomycota incertae sedis</taxon>
        <taxon>Monoblepharidomycetes</taxon>
        <taxon>Monoblepharidales</taxon>
        <taxon>Gonapodyaceae</taxon>
        <taxon>Gonapodya</taxon>
    </lineage>
</organism>
<dbReference type="Proteomes" id="UP000070544">
    <property type="component" value="Unassembled WGS sequence"/>
</dbReference>